<accession>A0A1Y4JQM3</accession>
<dbReference type="Proteomes" id="UP000196587">
    <property type="component" value="Unassembled WGS sequence"/>
</dbReference>
<reference evidence="4" key="1">
    <citation type="submission" date="2017-04" db="EMBL/GenBank/DDBJ databases">
        <title>Function of individual gut microbiota members based on whole genome sequencing of pure cultures obtained from chicken caecum.</title>
        <authorList>
            <person name="Medvecky M."/>
            <person name="Cejkova D."/>
            <person name="Polansky O."/>
            <person name="Karasova D."/>
            <person name="Kubasova T."/>
            <person name="Cizek A."/>
            <person name="Rychlik I."/>
        </authorList>
    </citation>
    <scope>NUCLEOTIDE SEQUENCE [LARGE SCALE GENOMIC DNA]</scope>
    <source>
        <strain evidence="4">An189</strain>
    </source>
</reference>
<dbReference type="GO" id="GO:0003677">
    <property type="term" value="F:DNA binding"/>
    <property type="evidence" value="ECO:0007669"/>
    <property type="project" value="UniProtKB-KW"/>
</dbReference>
<keyword evidence="1 3" id="KW-0238">DNA-binding</keyword>
<dbReference type="InterPro" id="IPR041607">
    <property type="entry name" value="HU-HIG"/>
</dbReference>
<evidence type="ECO:0000259" key="2">
    <source>
        <dbReference type="Pfam" id="PF18291"/>
    </source>
</evidence>
<dbReference type="EMBL" id="NFKE01000007">
    <property type="protein sequence ID" value="OUP33570.1"/>
    <property type="molecule type" value="Genomic_DNA"/>
</dbReference>
<dbReference type="AlphaFoldDB" id="A0A1Y4JQM3"/>
<evidence type="ECO:0000313" key="4">
    <source>
        <dbReference type="Proteomes" id="UP000196587"/>
    </source>
</evidence>
<dbReference type="NCBIfam" id="TIGR01201">
    <property type="entry name" value="HU_rel"/>
    <property type="match status" value="1"/>
</dbReference>
<dbReference type="SUPFAM" id="SSF47729">
    <property type="entry name" value="IHF-like DNA-binding proteins"/>
    <property type="match status" value="1"/>
</dbReference>
<comment type="caution">
    <text evidence="3">The sequence shown here is derived from an EMBL/GenBank/DDBJ whole genome shotgun (WGS) entry which is preliminary data.</text>
</comment>
<dbReference type="RefSeq" id="WP_087412876.1">
    <property type="nucleotide sequence ID" value="NZ_NFKE01000007.1"/>
</dbReference>
<evidence type="ECO:0000256" key="1">
    <source>
        <dbReference type="ARBA" id="ARBA00023125"/>
    </source>
</evidence>
<evidence type="ECO:0000313" key="3">
    <source>
        <dbReference type="EMBL" id="OUP33570.1"/>
    </source>
</evidence>
<sequence>MSAQYIMKKMPDIHGTGEEITYPQMVMTGQTGTRELAEYISAKCAFAKGVTEGVILELGEALAHEMAMGRSVKIEGIGVFSPALTLREDKEREKTDENAVHRNAQSIVVGNINFRADKRLVGETRRKCRLERAHWRPRRSSQKYVPEQRLDIARKYLEENPYLTVRIYCRLTGLLKSSATTELRKWAHTPESGIGISGYGSHRIYIKE</sequence>
<gene>
    <name evidence="3" type="ORF">B5F24_10260</name>
</gene>
<name>A0A1Y4JQM3_9BACE</name>
<organism evidence="3 4">
    <name type="scientific">Bacteroides clarus</name>
    <dbReference type="NCBI Taxonomy" id="626929"/>
    <lineage>
        <taxon>Bacteria</taxon>
        <taxon>Pseudomonadati</taxon>
        <taxon>Bacteroidota</taxon>
        <taxon>Bacteroidia</taxon>
        <taxon>Bacteroidales</taxon>
        <taxon>Bacteroidaceae</taxon>
        <taxon>Bacteroides</taxon>
    </lineage>
</organism>
<proteinExistence type="predicted"/>
<feature type="domain" description="HU" evidence="2">
    <location>
        <begin position="1"/>
        <end position="132"/>
    </location>
</feature>
<dbReference type="InterPro" id="IPR005902">
    <property type="entry name" value="HU_DNA-bd_put"/>
</dbReference>
<dbReference type="Pfam" id="PF18291">
    <property type="entry name" value="HU-HIG"/>
    <property type="match status" value="1"/>
</dbReference>
<protein>
    <submittedName>
        <fullName evidence="3">DNA-binding protein</fullName>
    </submittedName>
</protein>
<dbReference type="InterPro" id="IPR010992">
    <property type="entry name" value="IHF-like_DNA-bd_dom_sf"/>
</dbReference>